<organism evidence="2 3">
    <name type="scientific">Aureobasidium melanogenum</name>
    <name type="common">Aureobasidium pullulans var. melanogenum</name>
    <dbReference type="NCBI Taxonomy" id="46634"/>
    <lineage>
        <taxon>Eukaryota</taxon>
        <taxon>Fungi</taxon>
        <taxon>Dikarya</taxon>
        <taxon>Ascomycota</taxon>
        <taxon>Pezizomycotina</taxon>
        <taxon>Dothideomycetes</taxon>
        <taxon>Dothideomycetidae</taxon>
        <taxon>Dothideales</taxon>
        <taxon>Saccotheciaceae</taxon>
        <taxon>Aureobasidium</taxon>
    </lineage>
</organism>
<reference evidence="2" key="2">
    <citation type="submission" date="2021-08" db="EMBL/GenBank/DDBJ databases">
        <authorList>
            <person name="Gostincar C."/>
            <person name="Sun X."/>
            <person name="Song Z."/>
            <person name="Gunde-Cimerman N."/>
        </authorList>
    </citation>
    <scope>NUCLEOTIDE SEQUENCE</scope>
    <source>
        <strain evidence="2">EXF-9298</strain>
    </source>
</reference>
<reference evidence="2" key="1">
    <citation type="journal article" date="2021" name="J Fungi (Basel)">
        <title>Virulence traits and population genomics of the black yeast Aureobasidium melanogenum.</title>
        <authorList>
            <person name="Cernosa A."/>
            <person name="Sun X."/>
            <person name="Gostincar C."/>
            <person name="Fang C."/>
            <person name="Gunde-Cimerman N."/>
            <person name="Song Z."/>
        </authorList>
    </citation>
    <scope>NUCLEOTIDE SEQUENCE</scope>
    <source>
        <strain evidence="2">EXF-9298</strain>
    </source>
</reference>
<feature type="compositionally biased region" description="Low complexity" evidence="1">
    <location>
        <begin position="182"/>
        <end position="214"/>
    </location>
</feature>
<evidence type="ECO:0000256" key="1">
    <source>
        <dbReference type="SAM" id="MobiDB-lite"/>
    </source>
</evidence>
<gene>
    <name evidence="2" type="ORF">KCU98_g10702</name>
</gene>
<feature type="region of interest" description="Disordered" evidence="1">
    <location>
        <begin position="138"/>
        <end position="307"/>
    </location>
</feature>
<feature type="compositionally biased region" description="Polar residues" evidence="1">
    <location>
        <begin position="151"/>
        <end position="168"/>
    </location>
</feature>
<dbReference type="Proteomes" id="UP000729357">
    <property type="component" value="Unassembled WGS sequence"/>
</dbReference>
<protein>
    <submittedName>
        <fullName evidence="2">Pkinase-domain-containing protein</fullName>
    </submittedName>
</protein>
<keyword evidence="3" id="KW-1185">Reference proteome</keyword>
<feature type="compositionally biased region" description="Polar residues" evidence="1">
    <location>
        <begin position="88"/>
        <end position="125"/>
    </location>
</feature>
<proteinExistence type="predicted"/>
<dbReference type="EMBL" id="JAHFXS010001618">
    <property type="protein sequence ID" value="KAG9976472.1"/>
    <property type="molecule type" value="Genomic_DNA"/>
</dbReference>
<dbReference type="AlphaFoldDB" id="A0A9P8FLV2"/>
<feature type="compositionally biased region" description="Low complexity" evidence="1">
    <location>
        <begin position="50"/>
        <end position="63"/>
    </location>
</feature>
<feature type="compositionally biased region" description="Low complexity" evidence="1">
    <location>
        <begin position="277"/>
        <end position="304"/>
    </location>
</feature>
<feature type="compositionally biased region" description="Polar residues" evidence="1">
    <location>
        <begin position="1"/>
        <end position="24"/>
    </location>
</feature>
<sequence>MNEAAMNTRNQTTVPEPQSPTKQSAPRGEENSTRRTVRAAPSMPPPPLPRDLSPSKRPSSSSGPVPPSPSVAARVPLPASPIKKVVSQAPSETPRTPQSMNTRHANSQAQLKSTPQQINDDFIQQSIAADMSSYMKGLSLNERASEPARPSTPSMQKQSSASNYSLSRSPEKPTSVPFPLERTSSSVSVQQQQQQAQQTRPQQQQPLPALAPRRSSPTEWPGAAATPKSQAPESQVRSRQDSDAHNRARQDSDVQARSDAQLRSRQGSDAQLKTQQSFDSMQSSSSSSRPSSSSSSSVPGPSLPAQSQNDEITALSGVVIPALEAALHRRAYQLSLLQKSANAQSKVAPSPQDIMLKRQAHEQIRRLVSKVGRLMKDIDHWDSVAPVGMGDGVEGFLEGVLEEVLCRVEAEDA</sequence>
<evidence type="ECO:0000313" key="2">
    <source>
        <dbReference type="EMBL" id="KAG9976472.1"/>
    </source>
</evidence>
<feature type="compositionally biased region" description="Low complexity" evidence="1">
    <location>
        <begin position="70"/>
        <end position="81"/>
    </location>
</feature>
<feature type="non-terminal residue" evidence="2">
    <location>
        <position position="413"/>
    </location>
</feature>
<feature type="compositionally biased region" description="Polar residues" evidence="1">
    <location>
        <begin position="263"/>
        <end position="276"/>
    </location>
</feature>
<comment type="caution">
    <text evidence="2">The sequence shown here is derived from an EMBL/GenBank/DDBJ whole genome shotgun (WGS) entry which is preliminary data.</text>
</comment>
<name>A0A9P8FLV2_AURME</name>
<feature type="compositionally biased region" description="Basic and acidic residues" evidence="1">
    <location>
        <begin position="236"/>
        <end position="262"/>
    </location>
</feature>
<evidence type="ECO:0000313" key="3">
    <source>
        <dbReference type="Proteomes" id="UP000729357"/>
    </source>
</evidence>
<accession>A0A9P8FLV2</accession>
<feature type="region of interest" description="Disordered" evidence="1">
    <location>
        <begin position="1"/>
        <end position="125"/>
    </location>
</feature>